<name>A0A371G2Q2_MUCPR</name>
<dbReference type="EMBL" id="QJKJ01006938">
    <property type="protein sequence ID" value="RDX84839.1"/>
    <property type="molecule type" value="Genomic_DNA"/>
</dbReference>
<comment type="caution">
    <text evidence="1">The sequence shown here is derived from an EMBL/GenBank/DDBJ whole genome shotgun (WGS) entry which is preliminary data.</text>
</comment>
<accession>A0A371G2Q2</accession>
<gene>
    <name evidence="1" type="ORF">CR513_34050</name>
</gene>
<evidence type="ECO:0000313" key="2">
    <source>
        <dbReference type="Proteomes" id="UP000257109"/>
    </source>
</evidence>
<organism evidence="1 2">
    <name type="scientific">Mucuna pruriens</name>
    <name type="common">Velvet bean</name>
    <name type="synonym">Dolichos pruriens</name>
    <dbReference type="NCBI Taxonomy" id="157652"/>
    <lineage>
        <taxon>Eukaryota</taxon>
        <taxon>Viridiplantae</taxon>
        <taxon>Streptophyta</taxon>
        <taxon>Embryophyta</taxon>
        <taxon>Tracheophyta</taxon>
        <taxon>Spermatophyta</taxon>
        <taxon>Magnoliopsida</taxon>
        <taxon>eudicotyledons</taxon>
        <taxon>Gunneridae</taxon>
        <taxon>Pentapetalae</taxon>
        <taxon>rosids</taxon>
        <taxon>fabids</taxon>
        <taxon>Fabales</taxon>
        <taxon>Fabaceae</taxon>
        <taxon>Papilionoideae</taxon>
        <taxon>50 kb inversion clade</taxon>
        <taxon>NPAAA clade</taxon>
        <taxon>indigoferoid/millettioid clade</taxon>
        <taxon>Phaseoleae</taxon>
        <taxon>Mucuna</taxon>
    </lineage>
</organism>
<feature type="non-terminal residue" evidence="1">
    <location>
        <position position="1"/>
    </location>
</feature>
<dbReference type="OrthoDB" id="1434865at2759"/>
<keyword evidence="2" id="KW-1185">Reference proteome</keyword>
<sequence length="279" mass="32850">MLRKGLLNRRNQRRMKNLLVTSIRKVNLTFMPKDIWYVDFGAITHLSVTMQGFLWSRPLSDDEIFIFVCDDNKVVTFVVLSFRHNLISISTLDKFGFSCSFGNNKVSLYQNSNVIDFGYLINNLYMLDVVTSHNKILKTSSQDICGHFPTTSWNRQQYFITFIDNYSRYVKLQLGKKIKFIKFDCCCEYYGKYDESGEQHPRPFKMWNVLQYTMLGKHSMYGYGEKYDQSFFFVRDTLGRSFKDQVYILNKVPSKSINKIPYELWTGKRPNSNTCSTTL</sequence>
<evidence type="ECO:0000313" key="1">
    <source>
        <dbReference type="EMBL" id="RDX84839.1"/>
    </source>
</evidence>
<reference evidence="1" key="1">
    <citation type="submission" date="2018-05" db="EMBL/GenBank/DDBJ databases">
        <title>Draft genome of Mucuna pruriens seed.</title>
        <authorList>
            <person name="Nnadi N.E."/>
            <person name="Vos R."/>
            <person name="Hasami M.H."/>
            <person name="Devisetty U.K."/>
            <person name="Aguiy J.C."/>
        </authorList>
    </citation>
    <scope>NUCLEOTIDE SEQUENCE [LARGE SCALE GENOMIC DNA]</scope>
    <source>
        <strain evidence="1">JCA_2017</strain>
    </source>
</reference>
<protein>
    <submittedName>
        <fullName evidence="1">Uncharacterized protein</fullName>
    </submittedName>
</protein>
<dbReference type="AlphaFoldDB" id="A0A371G2Q2"/>
<dbReference type="Proteomes" id="UP000257109">
    <property type="component" value="Unassembled WGS sequence"/>
</dbReference>
<proteinExistence type="predicted"/>